<protein>
    <submittedName>
        <fullName evidence="4">Flp pilus assembly protein CpaB</fullName>
    </submittedName>
</protein>
<feature type="domain" description="SAF" evidence="3">
    <location>
        <begin position="40"/>
        <end position="105"/>
    </location>
</feature>
<comment type="caution">
    <text evidence="4">The sequence shown here is derived from an EMBL/GenBank/DDBJ whole genome shotgun (WGS) entry which is preliminary data.</text>
</comment>
<dbReference type="NCBIfam" id="TIGR03177">
    <property type="entry name" value="pilus_cpaB"/>
    <property type="match status" value="1"/>
</dbReference>
<organism evidence="4 5">
    <name type="scientific">Methylobacterium adhaesivum</name>
    <dbReference type="NCBI Taxonomy" id="333297"/>
    <lineage>
        <taxon>Bacteria</taxon>
        <taxon>Pseudomonadati</taxon>
        <taxon>Pseudomonadota</taxon>
        <taxon>Alphaproteobacteria</taxon>
        <taxon>Hyphomicrobiales</taxon>
        <taxon>Methylobacteriaceae</taxon>
        <taxon>Methylobacterium</taxon>
    </lineage>
</organism>
<proteinExistence type="predicted"/>
<dbReference type="InterPro" id="IPR031571">
    <property type="entry name" value="RcpC_dom"/>
</dbReference>
<dbReference type="SMART" id="SM00858">
    <property type="entry name" value="SAF"/>
    <property type="match status" value="1"/>
</dbReference>
<feature type="coiled-coil region" evidence="1">
    <location>
        <begin position="239"/>
        <end position="266"/>
    </location>
</feature>
<evidence type="ECO:0000313" key="4">
    <source>
        <dbReference type="EMBL" id="MDN3591908.1"/>
    </source>
</evidence>
<feature type="region of interest" description="Disordered" evidence="2">
    <location>
        <begin position="290"/>
        <end position="324"/>
    </location>
</feature>
<keyword evidence="5" id="KW-1185">Reference proteome</keyword>
<dbReference type="InterPro" id="IPR013974">
    <property type="entry name" value="SAF"/>
</dbReference>
<reference evidence="5" key="1">
    <citation type="journal article" date="2019" name="Int. J. Syst. Evol. Microbiol.">
        <title>The Global Catalogue of Microorganisms (GCM) 10K type strain sequencing project: providing services to taxonomists for standard genome sequencing and annotation.</title>
        <authorList>
            <consortium name="The Broad Institute Genomics Platform"/>
            <consortium name="The Broad Institute Genome Sequencing Center for Infectious Disease"/>
            <person name="Wu L."/>
            <person name="Ma J."/>
        </authorList>
    </citation>
    <scope>NUCLEOTIDE SEQUENCE [LARGE SCALE GENOMIC DNA]</scope>
    <source>
        <strain evidence="5">CECT 7069</strain>
    </source>
</reference>
<dbReference type="EMBL" id="JAUFPX010000014">
    <property type="protein sequence ID" value="MDN3591908.1"/>
    <property type="molecule type" value="Genomic_DNA"/>
</dbReference>
<sequence length="324" mass="33861">MRASSAISLGVALAFGALAAFLARGLVLNIDPQARRPPQGRMVVASAPVGFGTALTSANLREVDWPAGDILDGAFTSIADLTRDGRRLALAPLQRNEPILAAKITAPNQRATLSTQIDEGMRAVSVRVDEVRGVAGFVLPGDRVDLILTRGEGGTQDDAYADVLIQNAKVLAIDQVAGDRQDKPTVARAVTLELSVAEAQKVVLAQGVGRLSLVLRQTGEPVAGIAQRVTTADLGPGESAAAKDRIAELTAQVEALRKASEAAAAQAGEGARAQLAEMETRLRVELGQRLPPGIAPTAPTPPKLTINVIRNGSKREPYSVDAED</sequence>
<accession>A0ABT8BL44</accession>
<keyword evidence="1" id="KW-0175">Coiled coil</keyword>
<evidence type="ECO:0000256" key="1">
    <source>
        <dbReference type="SAM" id="Coils"/>
    </source>
</evidence>
<evidence type="ECO:0000256" key="2">
    <source>
        <dbReference type="SAM" id="MobiDB-lite"/>
    </source>
</evidence>
<dbReference type="CDD" id="cd11614">
    <property type="entry name" value="SAF_CpaB_FlgA_like"/>
    <property type="match status" value="1"/>
</dbReference>
<gene>
    <name evidence="4" type="primary">cpaB</name>
    <name evidence="4" type="ORF">QWZ12_15000</name>
</gene>
<dbReference type="Pfam" id="PF16976">
    <property type="entry name" value="RcpC"/>
    <property type="match status" value="1"/>
</dbReference>
<dbReference type="RefSeq" id="WP_238227531.1">
    <property type="nucleotide sequence ID" value="NZ_BPQD01000029.1"/>
</dbReference>
<evidence type="ECO:0000313" key="5">
    <source>
        <dbReference type="Proteomes" id="UP001224644"/>
    </source>
</evidence>
<dbReference type="InterPro" id="IPR017592">
    <property type="entry name" value="Pilus_assmbl_Flp-typ_CpaB"/>
</dbReference>
<dbReference type="Proteomes" id="UP001224644">
    <property type="component" value="Unassembled WGS sequence"/>
</dbReference>
<evidence type="ECO:0000259" key="3">
    <source>
        <dbReference type="SMART" id="SM00858"/>
    </source>
</evidence>
<name>A0ABT8BL44_9HYPH</name>